<evidence type="ECO:0000256" key="1">
    <source>
        <dbReference type="SAM" id="MobiDB-lite"/>
    </source>
</evidence>
<proteinExistence type="predicted"/>
<gene>
    <name evidence="2" type="ORF">AGABI1DRAFT_89898</name>
</gene>
<feature type="compositionally biased region" description="Polar residues" evidence="1">
    <location>
        <begin position="53"/>
        <end position="65"/>
    </location>
</feature>
<dbReference type="AlphaFoldDB" id="K5XDK1"/>
<dbReference type="HOGENOM" id="CLU_1309782_0_0_1"/>
<dbReference type="EMBL" id="JH971387">
    <property type="protein sequence ID" value="EKM81418.1"/>
    <property type="molecule type" value="Genomic_DNA"/>
</dbReference>
<feature type="compositionally biased region" description="Low complexity" evidence="1">
    <location>
        <begin position="83"/>
        <end position="97"/>
    </location>
</feature>
<reference evidence="3" key="1">
    <citation type="journal article" date="2012" name="Proc. Natl. Acad. Sci. U.S.A.">
        <title>Genome sequence of the button mushroom Agaricus bisporus reveals mechanisms governing adaptation to a humic-rich ecological niche.</title>
        <authorList>
            <person name="Morin E."/>
            <person name="Kohler A."/>
            <person name="Baker A.R."/>
            <person name="Foulongne-Oriol M."/>
            <person name="Lombard V."/>
            <person name="Nagy L.G."/>
            <person name="Ohm R.A."/>
            <person name="Patyshakuliyeva A."/>
            <person name="Brun A."/>
            <person name="Aerts A.L."/>
            <person name="Bailey A.M."/>
            <person name="Billette C."/>
            <person name="Coutinho P.M."/>
            <person name="Deakin G."/>
            <person name="Doddapaneni H."/>
            <person name="Floudas D."/>
            <person name="Grimwood J."/>
            <person name="Hilden K."/>
            <person name="Kuees U."/>
            <person name="LaButti K.M."/>
            <person name="Lapidus A."/>
            <person name="Lindquist E.A."/>
            <person name="Lucas S.M."/>
            <person name="Murat C."/>
            <person name="Riley R.W."/>
            <person name="Salamov A.A."/>
            <person name="Schmutz J."/>
            <person name="Subramanian V."/>
            <person name="Woesten H.A.B."/>
            <person name="Xu J."/>
            <person name="Eastwood D.C."/>
            <person name="Foster G.D."/>
            <person name="Sonnenberg A.S."/>
            <person name="Cullen D."/>
            <person name="de Vries R.P."/>
            <person name="Lundell T."/>
            <person name="Hibbett D.S."/>
            <person name="Henrissat B."/>
            <person name="Burton K.S."/>
            <person name="Kerrigan R.W."/>
            <person name="Challen M.P."/>
            <person name="Grigoriev I.V."/>
            <person name="Martin F."/>
        </authorList>
    </citation>
    <scope>NUCLEOTIDE SEQUENCE [LARGE SCALE GENOMIC DNA]</scope>
    <source>
        <strain evidence="3">JB137-S8 / ATCC MYA-4627 / FGSC 10392</strain>
    </source>
</reference>
<feature type="compositionally biased region" description="Polar residues" evidence="1">
    <location>
        <begin position="98"/>
        <end position="126"/>
    </location>
</feature>
<name>K5XDK1_AGABU</name>
<dbReference type="InParanoid" id="K5XDK1"/>
<feature type="region of interest" description="Disordered" evidence="1">
    <location>
        <begin position="27"/>
        <end position="138"/>
    </location>
</feature>
<keyword evidence="3" id="KW-1185">Reference proteome</keyword>
<evidence type="ECO:0000313" key="3">
    <source>
        <dbReference type="Proteomes" id="UP000008493"/>
    </source>
</evidence>
<dbReference type="GeneID" id="18832343"/>
<feature type="region of interest" description="Disordered" evidence="1">
    <location>
        <begin position="188"/>
        <end position="210"/>
    </location>
</feature>
<sequence length="210" mass="23482">MTEYDYSPDEVKQYLATQKRVSNWVDHTKLHPPCNPFAPSSPITPDSPDSKTHISTSKSRTSSDGTFHPRSQAPLSPPPPVPGHYSLHSSSARSPPSQHTQSSARYTESTYLARHTATQSSPTVTSRHTRKPSKPRIYYQTVDAYKDRPTTVSRSDETGYIIRLNEGRSGVIFLPPPGKRMEVWTGQEAQDQSMVVTSKKSKRSKDKKKA</sequence>
<dbReference type="RefSeq" id="XP_007327347.1">
    <property type="nucleotide sequence ID" value="XM_007327285.1"/>
</dbReference>
<feature type="compositionally biased region" description="Basic residues" evidence="1">
    <location>
        <begin position="199"/>
        <end position="210"/>
    </location>
</feature>
<protein>
    <submittedName>
        <fullName evidence="2">Uncharacterized protein</fullName>
    </submittedName>
</protein>
<dbReference type="Proteomes" id="UP000008493">
    <property type="component" value="Unassembled WGS sequence"/>
</dbReference>
<dbReference type="KEGG" id="abp:AGABI1DRAFT89898"/>
<accession>K5XDK1</accession>
<organism evidence="2 3">
    <name type="scientific">Agaricus bisporus var. burnettii (strain JB137-S8 / ATCC MYA-4627 / FGSC 10392)</name>
    <name type="common">White button mushroom</name>
    <dbReference type="NCBI Taxonomy" id="597362"/>
    <lineage>
        <taxon>Eukaryota</taxon>
        <taxon>Fungi</taxon>
        <taxon>Dikarya</taxon>
        <taxon>Basidiomycota</taxon>
        <taxon>Agaricomycotina</taxon>
        <taxon>Agaricomycetes</taxon>
        <taxon>Agaricomycetidae</taxon>
        <taxon>Agaricales</taxon>
        <taxon>Agaricineae</taxon>
        <taxon>Agaricaceae</taxon>
        <taxon>Agaricus</taxon>
    </lineage>
</organism>
<dbReference type="OrthoDB" id="2976199at2759"/>
<evidence type="ECO:0000313" key="2">
    <source>
        <dbReference type="EMBL" id="EKM81418.1"/>
    </source>
</evidence>
<dbReference type="OMA" id="TQSSARY"/>